<evidence type="ECO:0000256" key="3">
    <source>
        <dbReference type="ARBA" id="ARBA00023163"/>
    </source>
</evidence>
<dbReference type="CDD" id="cd07377">
    <property type="entry name" value="WHTH_GntR"/>
    <property type="match status" value="1"/>
</dbReference>
<dbReference type="Gene3D" id="1.20.120.530">
    <property type="entry name" value="GntR ligand-binding domain-like"/>
    <property type="match status" value="1"/>
</dbReference>
<evidence type="ECO:0000313" key="6">
    <source>
        <dbReference type="EMBL" id="PHP65182.1"/>
    </source>
</evidence>
<evidence type="ECO:0000256" key="4">
    <source>
        <dbReference type="SAM" id="MobiDB-lite"/>
    </source>
</evidence>
<proteinExistence type="predicted"/>
<protein>
    <submittedName>
        <fullName evidence="6">GntR family transcriptional regulator</fullName>
    </submittedName>
</protein>
<dbReference type="AlphaFoldDB" id="A0A2G1QI34"/>
<name>A0A2G1QI34_9HYPH</name>
<feature type="region of interest" description="Disordered" evidence="4">
    <location>
        <begin position="228"/>
        <end position="259"/>
    </location>
</feature>
<dbReference type="SMART" id="SM00345">
    <property type="entry name" value="HTH_GNTR"/>
    <property type="match status" value="1"/>
</dbReference>
<dbReference type="GO" id="GO:0003677">
    <property type="term" value="F:DNA binding"/>
    <property type="evidence" value="ECO:0007669"/>
    <property type="project" value="UniProtKB-KW"/>
</dbReference>
<dbReference type="EMBL" id="PDVP01000017">
    <property type="protein sequence ID" value="PHP65182.1"/>
    <property type="molecule type" value="Genomic_DNA"/>
</dbReference>
<dbReference type="InterPro" id="IPR011711">
    <property type="entry name" value="GntR_C"/>
</dbReference>
<dbReference type="OrthoDB" id="7192778at2"/>
<dbReference type="SUPFAM" id="SSF48008">
    <property type="entry name" value="GntR ligand-binding domain-like"/>
    <property type="match status" value="1"/>
</dbReference>
<keyword evidence="3" id="KW-0804">Transcription</keyword>
<evidence type="ECO:0000313" key="7">
    <source>
        <dbReference type="Proteomes" id="UP000221168"/>
    </source>
</evidence>
<keyword evidence="1" id="KW-0805">Transcription regulation</keyword>
<dbReference type="InterPro" id="IPR008920">
    <property type="entry name" value="TF_FadR/GntR_C"/>
</dbReference>
<organism evidence="6 7">
    <name type="scientific">Zhengella mangrovi</name>
    <dbReference type="NCBI Taxonomy" id="1982044"/>
    <lineage>
        <taxon>Bacteria</taxon>
        <taxon>Pseudomonadati</taxon>
        <taxon>Pseudomonadota</taxon>
        <taxon>Alphaproteobacteria</taxon>
        <taxon>Hyphomicrobiales</taxon>
        <taxon>Notoacmeibacteraceae</taxon>
        <taxon>Zhengella</taxon>
    </lineage>
</organism>
<feature type="domain" description="HTH gntR-type" evidence="5">
    <location>
        <begin position="3"/>
        <end position="70"/>
    </location>
</feature>
<dbReference type="Pfam" id="PF00392">
    <property type="entry name" value="GntR"/>
    <property type="match status" value="1"/>
</dbReference>
<dbReference type="PANTHER" id="PTHR43537:SF49">
    <property type="entry name" value="TRANSCRIPTIONAL REGULATORY PROTEIN"/>
    <property type="match status" value="1"/>
</dbReference>
<dbReference type="InterPro" id="IPR036388">
    <property type="entry name" value="WH-like_DNA-bd_sf"/>
</dbReference>
<dbReference type="PANTHER" id="PTHR43537">
    <property type="entry name" value="TRANSCRIPTIONAL REGULATOR, GNTR FAMILY"/>
    <property type="match status" value="1"/>
</dbReference>
<dbReference type="SUPFAM" id="SSF46785">
    <property type="entry name" value="Winged helix' DNA-binding domain"/>
    <property type="match status" value="1"/>
</dbReference>
<dbReference type="InterPro" id="IPR000524">
    <property type="entry name" value="Tscrpt_reg_HTH_GntR"/>
</dbReference>
<evidence type="ECO:0000259" key="5">
    <source>
        <dbReference type="PROSITE" id="PS50949"/>
    </source>
</evidence>
<dbReference type="Pfam" id="PF07729">
    <property type="entry name" value="FCD"/>
    <property type="match status" value="1"/>
</dbReference>
<reference evidence="6 7" key="1">
    <citation type="submission" date="2017-10" db="EMBL/GenBank/DDBJ databases">
        <title>Sedimentibacterium mangrovi gen. nov., sp. nov., a novel member of family Phyllobacteriacea isolated from mangrove sediment.</title>
        <authorList>
            <person name="Liao H."/>
            <person name="Tian Y."/>
        </authorList>
    </citation>
    <scope>NUCLEOTIDE SEQUENCE [LARGE SCALE GENOMIC DNA]</scope>
    <source>
        <strain evidence="6 7">X9-2-2</strain>
    </source>
</reference>
<dbReference type="InterPro" id="IPR036390">
    <property type="entry name" value="WH_DNA-bd_sf"/>
</dbReference>
<sequence length="259" mass="28783">MAITSTEEVTDVLREHIMSGHIRPGQKLQQIPLSEALGVSRTPLRTALANLANEGLLQYESNRGYTVREFSLEDVSAAYVARSVLEGQAAAITARTGLPAQRIETLESWLETGDRLLAKASLDPRDIDPYRDMNVRFHDALLDAAANRWISDFVRQTQNIPFASNRLIIWLDHDIMVRSHDDHHRVLRAIAARDATRAEAIMREHVQFAGEYLCECVKRGDLPAGIGHSPAGSDTIVSAGETSALTRVRAEKQKPREQA</sequence>
<keyword evidence="7" id="KW-1185">Reference proteome</keyword>
<accession>A0A2G1QI34</accession>
<dbReference type="GO" id="GO:0003700">
    <property type="term" value="F:DNA-binding transcription factor activity"/>
    <property type="evidence" value="ECO:0007669"/>
    <property type="project" value="InterPro"/>
</dbReference>
<dbReference type="Proteomes" id="UP000221168">
    <property type="component" value="Unassembled WGS sequence"/>
</dbReference>
<evidence type="ECO:0000256" key="2">
    <source>
        <dbReference type="ARBA" id="ARBA00023125"/>
    </source>
</evidence>
<gene>
    <name evidence="6" type="ORF">CSC94_19910</name>
</gene>
<feature type="compositionally biased region" description="Basic and acidic residues" evidence="4">
    <location>
        <begin position="248"/>
        <end position="259"/>
    </location>
</feature>
<dbReference type="PROSITE" id="PS50949">
    <property type="entry name" value="HTH_GNTR"/>
    <property type="match status" value="1"/>
</dbReference>
<keyword evidence="2" id="KW-0238">DNA-binding</keyword>
<dbReference type="SMART" id="SM00895">
    <property type="entry name" value="FCD"/>
    <property type="match status" value="1"/>
</dbReference>
<dbReference type="Gene3D" id="1.10.10.10">
    <property type="entry name" value="Winged helix-like DNA-binding domain superfamily/Winged helix DNA-binding domain"/>
    <property type="match status" value="1"/>
</dbReference>
<evidence type="ECO:0000256" key="1">
    <source>
        <dbReference type="ARBA" id="ARBA00023015"/>
    </source>
</evidence>
<comment type="caution">
    <text evidence="6">The sequence shown here is derived from an EMBL/GenBank/DDBJ whole genome shotgun (WGS) entry which is preliminary data.</text>
</comment>
<dbReference type="RefSeq" id="WP_099308140.1">
    <property type="nucleotide sequence ID" value="NZ_PDVP01000017.1"/>
</dbReference>